<dbReference type="InterPro" id="IPR021505">
    <property type="entry name" value="Phage_B3_Orf6"/>
</dbReference>
<reference evidence="1" key="1">
    <citation type="submission" date="2021-02" db="EMBL/GenBank/DDBJ databases">
        <title>Neisseriaceae sp. 26B isolated from the cloaca of a Common Toad-headed Turtle (Mesoclemmys nasuta).</title>
        <authorList>
            <person name="Spergser J."/>
            <person name="Busse H.-J."/>
        </authorList>
    </citation>
    <scope>NUCLEOTIDE SEQUENCE</scope>
    <source>
        <strain evidence="1">26B</strain>
    </source>
</reference>
<dbReference type="KEGG" id="ptes:JQU52_01135"/>
<protein>
    <submittedName>
        <fullName evidence="1">DUF3164 family protein</fullName>
    </submittedName>
</protein>
<name>A0A892ZI04_9NEIS</name>
<gene>
    <name evidence="1" type="ORF">JQU52_01135</name>
</gene>
<proteinExistence type="predicted"/>
<evidence type="ECO:0000313" key="2">
    <source>
        <dbReference type="Proteomes" id="UP000653156"/>
    </source>
</evidence>
<keyword evidence="2" id="KW-1185">Reference proteome</keyword>
<accession>A0A892ZI04</accession>
<dbReference type="Pfam" id="PF11363">
    <property type="entry name" value="DUF3164"/>
    <property type="match status" value="1"/>
</dbReference>
<dbReference type="AlphaFoldDB" id="A0A892ZI04"/>
<dbReference type="EMBL" id="CP069798">
    <property type="protein sequence ID" value="QRQ82078.1"/>
    <property type="molecule type" value="Genomic_DNA"/>
</dbReference>
<dbReference type="RefSeq" id="WP_230339373.1">
    <property type="nucleotide sequence ID" value="NZ_CP069798.1"/>
</dbReference>
<evidence type="ECO:0000313" key="1">
    <source>
        <dbReference type="EMBL" id="QRQ82078.1"/>
    </source>
</evidence>
<organism evidence="1 2">
    <name type="scientific">Paralysiella testudinis</name>
    <dbReference type="NCBI Taxonomy" id="2809020"/>
    <lineage>
        <taxon>Bacteria</taxon>
        <taxon>Pseudomonadati</taxon>
        <taxon>Pseudomonadota</taxon>
        <taxon>Betaproteobacteria</taxon>
        <taxon>Neisseriales</taxon>
        <taxon>Neisseriaceae</taxon>
        <taxon>Paralysiella</taxon>
    </lineage>
</organism>
<sequence>MNQQIDLSQYREDARGALVPVSAIRPIDLMRDDLVNELFDAIEPKAQAYAESKQKGIETVRTFVDVSAAEFDVKPSKKGNVTLTSLDGKRRVLVAMQDVLTFDERLHAAKALIDQCLEEYSIGANANLKVIVQQAFDVNKEGNISTSKVLALRSYNIQDEKWQRAMRALTDSLTVHVSREYIRLYRRDEGSGEYVRVDADTGKA</sequence>
<dbReference type="Proteomes" id="UP000653156">
    <property type="component" value="Chromosome"/>
</dbReference>